<feature type="transmembrane region" description="Helical" evidence="7">
    <location>
        <begin position="243"/>
        <end position="262"/>
    </location>
</feature>
<evidence type="ECO:0000256" key="7">
    <source>
        <dbReference type="RuleBase" id="RU365066"/>
    </source>
</evidence>
<comment type="caution">
    <text evidence="7">Lacks conserved residue(s) required for the propagation of feature annotation.</text>
</comment>
<dbReference type="GO" id="GO:0000139">
    <property type="term" value="C:Golgi membrane"/>
    <property type="evidence" value="ECO:0007669"/>
    <property type="project" value="UniProtKB-SubCell"/>
</dbReference>
<comment type="function">
    <text evidence="7">Involved in the lipid remodeling steps of GPI-anchor maturation.</text>
</comment>
<keyword evidence="5 7" id="KW-1133">Transmembrane helix</keyword>
<feature type="transmembrane region" description="Helical" evidence="7">
    <location>
        <begin position="328"/>
        <end position="346"/>
    </location>
</feature>
<evidence type="ECO:0000256" key="2">
    <source>
        <dbReference type="ARBA" id="ARBA00022502"/>
    </source>
</evidence>
<proteinExistence type="inferred from homology"/>
<feature type="transmembrane region" description="Helical" evidence="7">
    <location>
        <begin position="142"/>
        <end position="164"/>
    </location>
</feature>
<dbReference type="Pfam" id="PF04080">
    <property type="entry name" value="Per1"/>
    <property type="match status" value="1"/>
</dbReference>
<dbReference type="InterPro" id="IPR007217">
    <property type="entry name" value="Per1-like"/>
</dbReference>
<keyword evidence="6 7" id="KW-0472">Membrane</keyword>
<keyword evidence="9" id="KW-1185">Reference proteome</keyword>
<dbReference type="PANTHER" id="PTHR13148:SF0">
    <property type="entry name" value="POST-GPI ATTACHMENT TO PROTEINS FACTOR 3"/>
    <property type="match status" value="1"/>
</dbReference>
<comment type="similarity">
    <text evidence="7">Belongs to the PGAP3 family.</text>
</comment>
<gene>
    <name evidence="8" type="ORF">GOP47_0018665</name>
</gene>
<accession>A0A9D4ZAY1</accession>
<keyword evidence="7" id="KW-0333">Golgi apparatus</keyword>
<dbReference type="GO" id="GO:0005789">
    <property type="term" value="C:endoplasmic reticulum membrane"/>
    <property type="evidence" value="ECO:0007669"/>
    <property type="project" value="TreeGrafter"/>
</dbReference>
<dbReference type="GO" id="GO:0006506">
    <property type="term" value="P:GPI anchor biosynthetic process"/>
    <property type="evidence" value="ECO:0007669"/>
    <property type="project" value="UniProtKB-KW"/>
</dbReference>
<keyword evidence="3 7" id="KW-0812">Transmembrane</keyword>
<evidence type="ECO:0000256" key="4">
    <source>
        <dbReference type="ARBA" id="ARBA00022729"/>
    </source>
</evidence>
<name>A0A9D4ZAY1_ADICA</name>
<evidence type="ECO:0000313" key="8">
    <source>
        <dbReference type="EMBL" id="KAI5066041.1"/>
    </source>
</evidence>
<organism evidence="8 9">
    <name type="scientific">Adiantum capillus-veneris</name>
    <name type="common">Maidenhair fern</name>
    <dbReference type="NCBI Taxonomy" id="13818"/>
    <lineage>
        <taxon>Eukaryota</taxon>
        <taxon>Viridiplantae</taxon>
        <taxon>Streptophyta</taxon>
        <taxon>Embryophyta</taxon>
        <taxon>Tracheophyta</taxon>
        <taxon>Polypodiopsida</taxon>
        <taxon>Polypodiidae</taxon>
        <taxon>Polypodiales</taxon>
        <taxon>Pteridineae</taxon>
        <taxon>Pteridaceae</taxon>
        <taxon>Vittarioideae</taxon>
        <taxon>Adiantum</taxon>
    </lineage>
</organism>
<comment type="caution">
    <text evidence="8">The sequence shown here is derived from an EMBL/GenBank/DDBJ whole genome shotgun (WGS) entry which is preliminary data.</text>
</comment>
<evidence type="ECO:0000256" key="3">
    <source>
        <dbReference type="ARBA" id="ARBA00022692"/>
    </source>
</evidence>
<feature type="transmembrane region" description="Helical" evidence="7">
    <location>
        <begin position="215"/>
        <end position="231"/>
    </location>
</feature>
<dbReference type="EMBL" id="JABFUD020000018">
    <property type="protein sequence ID" value="KAI5066041.1"/>
    <property type="molecule type" value="Genomic_DNA"/>
</dbReference>
<evidence type="ECO:0000313" key="9">
    <source>
        <dbReference type="Proteomes" id="UP000886520"/>
    </source>
</evidence>
<protein>
    <recommendedName>
        <fullName evidence="7">Post-GPI attachment to proteins factor 3</fullName>
    </recommendedName>
</protein>
<sequence>MLRHGKCCRSGLLVLLAKGLSCLLELKVLLLFFCLLALISDLPFEINVLFAESCVEKCEKTGCLNDQCFSSCKIAVNGGISELLQSKCPYDAWIEWDCTSECRYQCMMLREAKRTNNGELPVKYHGKWPFKRVLGLQEPLSVIFSLANLAVHLQSFISFLYLLHRVLPKRPQGKRGPYYEYSFQWTVYGLAALNSWVWSAVFHARSTLVTERADYSAAVALLGIGLIVAIIRTFSLRIEATQVMVAAPVIAFVSTHIMYLNFYNFDYGWNVKVWVTMGVLQVLLWTVWAGYVCHPSRLKLWFVVTGGAMIKFLDILDFPPLGGLLDAHALWHAFHVALTWLWWSFIKDDASHRTSQLLRRTQETGESKKSQ</sequence>
<dbReference type="GO" id="GO:0016788">
    <property type="term" value="F:hydrolase activity, acting on ester bonds"/>
    <property type="evidence" value="ECO:0007669"/>
    <property type="project" value="TreeGrafter"/>
</dbReference>
<comment type="subcellular location">
    <subcellularLocation>
        <location evidence="1">Endomembrane system</location>
        <topology evidence="1">Multi-pass membrane protein</topology>
    </subcellularLocation>
    <subcellularLocation>
        <location evidence="7">Golgi apparatus membrane</location>
        <topology evidence="7">Multi-pass membrane protein</topology>
    </subcellularLocation>
</comment>
<feature type="transmembrane region" description="Helical" evidence="7">
    <location>
        <begin position="274"/>
        <end position="293"/>
    </location>
</feature>
<keyword evidence="4" id="KW-0732">Signal</keyword>
<reference evidence="8" key="1">
    <citation type="submission" date="2021-01" db="EMBL/GenBank/DDBJ databases">
        <title>Adiantum capillus-veneris genome.</title>
        <authorList>
            <person name="Fang Y."/>
            <person name="Liao Q."/>
        </authorList>
    </citation>
    <scope>NUCLEOTIDE SEQUENCE</scope>
    <source>
        <strain evidence="8">H3</strain>
        <tissue evidence="8">Leaf</tissue>
    </source>
</reference>
<feature type="transmembrane region" description="Helical" evidence="7">
    <location>
        <begin position="185"/>
        <end position="203"/>
    </location>
</feature>
<evidence type="ECO:0000256" key="5">
    <source>
        <dbReference type="ARBA" id="ARBA00022989"/>
    </source>
</evidence>
<dbReference type="Proteomes" id="UP000886520">
    <property type="component" value="Chromosome 18"/>
</dbReference>
<keyword evidence="2 7" id="KW-0337">GPI-anchor biosynthesis</keyword>
<evidence type="ECO:0000256" key="1">
    <source>
        <dbReference type="ARBA" id="ARBA00004127"/>
    </source>
</evidence>
<dbReference type="PANTHER" id="PTHR13148">
    <property type="entry name" value="PER1-RELATED"/>
    <property type="match status" value="1"/>
</dbReference>
<dbReference type="OrthoDB" id="419770at2759"/>
<dbReference type="AlphaFoldDB" id="A0A9D4ZAY1"/>
<evidence type="ECO:0000256" key="6">
    <source>
        <dbReference type="ARBA" id="ARBA00023136"/>
    </source>
</evidence>